<gene>
    <name evidence="1" type="ORF">K3G42_016889</name>
</gene>
<organism evidence="1 2">
    <name type="scientific">Sphaerodactylus townsendi</name>
    <dbReference type="NCBI Taxonomy" id="933632"/>
    <lineage>
        <taxon>Eukaryota</taxon>
        <taxon>Metazoa</taxon>
        <taxon>Chordata</taxon>
        <taxon>Craniata</taxon>
        <taxon>Vertebrata</taxon>
        <taxon>Euteleostomi</taxon>
        <taxon>Lepidosauria</taxon>
        <taxon>Squamata</taxon>
        <taxon>Bifurcata</taxon>
        <taxon>Gekkota</taxon>
        <taxon>Sphaerodactylidae</taxon>
        <taxon>Sphaerodactylus</taxon>
    </lineage>
</organism>
<evidence type="ECO:0000313" key="2">
    <source>
        <dbReference type="Proteomes" id="UP000827872"/>
    </source>
</evidence>
<sequence>MGIKFVPKLAPGLCGRERIMDDAFSPDSLALGPNLSSSPWNSNLSFPSLWATPGQPVRTVSVAVILLLGLAGNGLLLHRLRCGGCCCAGRFARRRKMDFFLAHLAVADLYGCGLALLSQLPPAADAGQAEWPAGDTTCRLFRLLQGSGLLAPSHMLVLLALERHHMVSGARDPPQPLPAFMPARGALATLGWLLALLLALPQAFVYRLAPPHDGSHCLSVFAQRPPWHGRAYAVYGLLASFVAPACLLGGTCGRILRALSASRAKEEEPSRAAPGSSRRHRVELPGVAASPPPPLLLRLLPAGKCAPPSPRAPRSLPRARARALQLTLALTTLFAFCGFPRFVLELGLAFAFPASAAEEARTTLGSIMTATNCALNPYVCLIFHSHRPWARRLQSSLCRCPDGQPRRRVPHRHRPPPPPELAAERTGRWFCPCQTKPPTASAVVQQREVEAPAAAAFESGL</sequence>
<protein>
    <submittedName>
        <fullName evidence="1">Uncharacterized protein</fullName>
    </submittedName>
</protein>
<dbReference type="Proteomes" id="UP000827872">
    <property type="component" value="Linkage Group LG07"/>
</dbReference>
<name>A0ACB8EQ82_9SAUR</name>
<comment type="caution">
    <text evidence="1">The sequence shown here is derived from an EMBL/GenBank/DDBJ whole genome shotgun (WGS) entry which is preliminary data.</text>
</comment>
<accession>A0ACB8EQ82</accession>
<dbReference type="EMBL" id="CM037620">
    <property type="protein sequence ID" value="KAH7994830.1"/>
    <property type="molecule type" value="Genomic_DNA"/>
</dbReference>
<reference evidence="1" key="1">
    <citation type="submission" date="2021-08" db="EMBL/GenBank/DDBJ databases">
        <title>The first chromosome-level gecko genome reveals the dynamic sex chromosomes of Neotropical dwarf geckos (Sphaerodactylidae: Sphaerodactylus).</title>
        <authorList>
            <person name="Pinto B.J."/>
            <person name="Keating S.E."/>
            <person name="Gamble T."/>
        </authorList>
    </citation>
    <scope>NUCLEOTIDE SEQUENCE</scope>
    <source>
        <strain evidence="1">TG3544</strain>
    </source>
</reference>
<evidence type="ECO:0000313" key="1">
    <source>
        <dbReference type="EMBL" id="KAH7994830.1"/>
    </source>
</evidence>
<keyword evidence="2" id="KW-1185">Reference proteome</keyword>
<proteinExistence type="predicted"/>